<dbReference type="GO" id="GO:0140911">
    <property type="term" value="F:pore-forming activity"/>
    <property type="evidence" value="ECO:0007669"/>
    <property type="project" value="InterPro"/>
</dbReference>
<gene>
    <name evidence="9" type="ORF">HMPREF9336_02435</name>
</gene>
<dbReference type="Proteomes" id="UP000004816">
    <property type="component" value="Unassembled WGS sequence"/>
</dbReference>
<feature type="transmembrane region" description="Helical" evidence="8">
    <location>
        <begin position="176"/>
        <end position="198"/>
    </location>
</feature>
<keyword evidence="3" id="KW-1003">Cell membrane</keyword>
<dbReference type="Pfam" id="PF03006">
    <property type="entry name" value="HlyIII"/>
    <property type="match status" value="1"/>
</dbReference>
<dbReference type="STRING" id="679197.HMPREF9336_02435"/>
<evidence type="ECO:0000256" key="6">
    <source>
        <dbReference type="ARBA" id="ARBA00023136"/>
    </source>
</evidence>
<feature type="binding site" evidence="7">
    <location>
        <position position="78"/>
    </location>
    <ligand>
        <name>Zn(2+)</name>
        <dbReference type="ChEBI" id="CHEBI:29105"/>
    </ligand>
</feature>
<feature type="transmembrane region" description="Helical" evidence="8">
    <location>
        <begin position="121"/>
        <end position="140"/>
    </location>
</feature>
<keyword evidence="6 8" id="KW-0472">Membrane</keyword>
<protein>
    <submittedName>
        <fullName evidence="9">Hemolysin III family channel protein</fullName>
    </submittedName>
</protein>
<feature type="transmembrane region" description="Helical" evidence="8">
    <location>
        <begin position="210"/>
        <end position="230"/>
    </location>
</feature>
<dbReference type="InterPro" id="IPR005744">
    <property type="entry name" value="Hy-lIII"/>
</dbReference>
<keyword evidence="4 8" id="KW-0812">Transmembrane</keyword>
<dbReference type="InterPro" id="IPR004254">
    <property type="entry name" value="AdipoR/HlyIII-related"/>
</dbReference>
<sequence>MTTSTLTEWDFCAPSEPPAPLKPRMRGWIHAWACLISVVCGITLVSFAGGYAGPRAVGATAVYSLTVCAMFGVSAFYHRTQWQNAQSRGLMKRLDHSMIFLFIAGTYTPFCYLLLKPETYRWILSVVWIGALAGVVLKVCFPHSTRWLGVVLYLVLGWISLFMLPEILAGGGVTPVVLLAVGGALYSVGAVLYATKWPNPWPRTFGHHEFFHAATVVAAVCHHIAIWFAVVASA</sequence>
<feature type="binding site" evidence="7">
    <location>
        <position position="212"/>
    </location>
    <ligand>
        <name>Zn(2+)</name>
        <dbReference type="ChEBI" id="CHEBI:29105"/>
    </ligand>
</feature>
<evidence type="ECO:0000256" key="1">
    <source>
        <dbReference type="ARBA" id="ARBA00004651"/>
    </source>
</evidence>
<keyword evidence="7" id="KW-0862">Zinc</keyword>
<dbReference type="GO" id="GO:0005886">
    <property type="term" value="C:plasma membrane"/>
    <property type="evidence" value="ECO:0007669"/>
    <property type="project" value="UniProtKB-SubCell"/>
</dbReference>
<dbReference type="HOGENOM" id="CLU_051078_2_2_11"/>
<feature type="transmembrane region" description="Helical" evidence="8">
    <location>
        <begin position="57"/>
        <end position="77"/>
    </location>
</feature>
<comment type="caution">
    <text evidence="9">The sequence shown here is derived from an EMBL/GenBank/DDBJ whole genome shotgun (WGS) entry which is preliminary data.</text>
</comment>
<dbReference type="RefSeq" id="WP_007470750.1">
    <property type="nucleotide sequence ID" value="NZ_KI391953.1"/>
</dbReference>
<feature type="transmembrane region" description="Helical" evidence="8">
    <location>
        <begin position="147"/>
        <end position="164"/>
    </location>
</feature>
<dbReference type="PANTHER" id="PTHR20855:SF3">
    <property type="entry name" value="LD03007P"/>
    <property type="match status" value="1"/>
</dbReference>
<dbReference type="PANTHER" id="PTHR20855">
    <property type="entry name" value="ADIPOR/PROGESTIN RECEPTOR-RELATED"/>
    <property type="match status" value="1"/>
</dbReference>
<keyword evidence="7" id="KW-0479">Metal-binding</keyword>
<accession>E5XSG3</accession>
<evidence type="ECO:0000313" key="9">
    <source>
        <dbReference type="EMBL" id="EFV12713.1"/>
    </source>
</evidence>
<evidence type="ECO:0000256" key="8">
    <source>
        <dbReference type="SAM" id="Phobius"/>
    </source>
</evidence>
<feature type="transmembrane region" description="Helical" evidence="8">
    <location>
        <begin position="98"/>
        <end position="115"/>
    </location>
</feature>
<name>E5XSG3_SEGRC</name>
<dbReference type="GO" id="GO:0046872">
    <property type="term" value="F:metal ion binding"/>
    <property type="evidence" value="ECO:0007669"/>
    <property type="project" value="UniProtKB-KW"/>
</dbReference>
<comment type="subcellular location">
    <subcellularLocation>
        <location evidence="1">Cell membrane</location>
        <topology evidence="1">Multi-pass membrane protein</topology>
    </subcellularLocation>
</comment>
<dbReference type="NCBIfam" id="TIGR01065">
    <property type="entry name" value="hlyIII"/>
    <property type="match status" value="1"/>
</dbReference>
<feature type="transmembrane region" description="Helical" evidence="8">
    <location>
        <begin position="29"/>
        <end position="51"/>
    </location>
</feature>
<evidence type="ECO:0000256" key="5">
    <source>
        <dbReference type="ARBA" id="ARBA00022989"/>
    </source>
</evidence>
<dbReference type="EMBL" id="ACZI02000002">
    <property type="protein sequence ID" value="EFV12713.1"/>
    <property type="molecule type" value="Genomic_DNA"/>
</dbReference>
<evidence type="ECO:0000256" key="3">
    <source>
        <dbReference type="ARBA" id="ARBA00022475"/>
    </source>
</evidence>
<reference evidence="9 10" key="1">
    <citation type="journal article" date="2011" name="Stand. Genomic Sci.">
        <title>High quality draft genome sequence of Segniliparus rugosus CDC 945(T)= (ATCC BAA-974(T)).</title>
        <authorList>
            <person name="Earl A.M."/>
            <person name="Desjardins C.A."/>
            <person name="Fitzgerald M.G."/>
            <person name="Arachchi H.M."/>
            <person name="Zeng Q."/>
            <person name="Mehta T."/>
            <person name="Griggs A."/>
            <person name="Birren B.W."/>
            <person name="Toney N.C."/>
            <person name="Carr J."/>
            <person name="Posey J."/>
            <person name="Butler W.R."/>
        </authorList>
    </citation>
    <scope>NUCLEOTIDE SEQUENCE [LARGE SCALE GENOMIC DNA]</scope>
    <source>
        <strain evidence="10">ATCC BAA-974 / DSM 45345 / CCUG 50838 / CIP 108380 / JCM 13579 / CDC 945</strain>
    </source>
</reference>
<dbReference type="eggNOG" id="COG1272">
    <property type="taxonomic scope" value="Bacteria"/>
</dbReference>
<keyword evidence="10" id="KW-1185">Reference proteome</keyword>
<evidence type="ECO:0000256" key="7">
    <source>
        <dbReference type="PIRSR" id="PIRSR604254-1"/>
    </source>
</evidence>
<comment type="similarity">
    <text evidence="2">Belongs to the UPF0073 (Hly-III) family.</text>
</comment>
<evidence type="ECO:0000313" key="10">
    <source>
        <dbReference type="Proteomes" id="UP000004816"/>
    </source>
</evidence>
<dbReference type="AlphaFoldDB" id="E5XSG3"/>
<organism evidence="9 10">
    <name type="scientific">Segniliparus rugosus (strain ATCC BAA-974 / DSM 45345 / CCUG 50838 / CIP 108380 / JCM 13579 / CDC 945)</name>
    <dbReference type="NCBI Taxonomy" id="679197"/>
    <lineage>
        <taxon>Bacteria</taxon>
        <taxon>Bacillati</taxon>
        <taxon>Actinomycetota</taxon>
        <taxon>Actinomycetes</taxon>
        <taxon>Mycobacteriales</taxon>
        <taxon>Segniliparaceae</taxon>
        <taxon>Segniliparus</taxon>
    </lineage>
</organism>
<keyword evidence="5 8" id="KW-1133">Transmembrane helix</keyword>
<evidence type="ECO:0000256" key="4">
    <source>
        <dbReference type="ARBA" id="ARBA00022692"/>
    </source>
</evidence>
<evidence type="ECO:0000256" key="2">
    <source>
        <dbReference type="ARBA" id="ARBA00008488"/>
    </source>
</evidence>
<proteinExistence type="inferred from homology"/>
<feature type="binding site" evidence="7">
    <location>
        <position position="208"/>
    </location>
    <ligand>
        <name>Zn(2+)</name>
        <dbReference type="ChEBI" id="CHEBI:29105"/>
    </ligand>
</feature>